<name>A0A1I3KBG5_9PSED</name>
<dbReference type="AlphaFoldDB" id="A0A1I3KBG5"/>
<dbReference type="InterPro" id="IPR032427">
    <property type="entry name" value="P22_portal"/>
</dbReference>
<dbReference type="EMBL" id="FOQL01000003">
    <property type="protein sequence ID" value="SFI69690.1"/>
    <property type="molecule type" value="Genomic_DNA"/>
</dbReference>
<evidence type="ECO:0008006" key="4">
    <source>
        <dbReference type="Google" id="ProtNLM"/>
    </source>
</evidence>
<feature type="region of interest" description="Disordered" evidence="1">
    <location>
        <begin position="716"/>
        <end position="766"/>
    </location>
</feature>
<accession>A0A1I3KBG5</accession>
<dbReference type="Proteomes" id="UP000243606">
    <property type="component" value="Unassembled WGS sequence"/>
</dbReference>
<dbReference type="STRING" id="425504.SAMN05216206_2768"/>
<evidence type="ECO:0000313" key="2">
    <source>
        <dbReference type="EMBL" id="SFI69690.1"/>
    </source>
</evidence>
<evidence type="ECO:0000313" key="3">
    <source>
        <dbReference type="Proteomes" id="UP000243606"/>
    </source>
</evidence>
<gene>
    <name evidence="2" type="ORF">SAMN05216206_2768</name>
</gene>
<keyword evidence="3" id="KW-1185">Reference proteome</keyword>
<sequence length="766" mass="85003">MDATAIKSPDTQAADELAITLEEYAEFLMEIEEQPHWRATADKEMDYADGNQLASDLLQRQRDLGIPPAVEDLVGPALLSIQGYEATIRSDWRVTANGQTGGQDIADALNFKLNEAERHSKADAACSNAFRPQIAVGLGWVEVKRESDPFKYPYRCTAVHRREIDWDFAATEDDLSDARYLRRKRWLVPKRIAMVFPQHKELILSIDRHGPGWWAEQALEAVDGGSSTGLSNAWGEARNRTVQEDRWYNPVSKQVCLVELWYRRWVSVAVITSPDGRVVEYDENNLAHNIAVASGTVKHSMAVVARVRRSYWLGPHLMHDGPTSYTHNHFPYVPFWGFREDSSSVPYGYVRGMIFPQDSLNSGISKLRWGMAVVRTERTKGAVDMTDAQFRRQVGRVDADIVLNAEHMARNGARFDVKRDFQLNAQHFQLIQDSRQAIQRVSAVTSGFMGKEGTARSGLQEQTQVEQSNQSLARMMDNFRAGRSMVGELLLAMIVEDLGDKPQTIIIEGDAVREDREVVINKPEVDELGYAYLSNDLQRTRLQVALEDVPSTKSYRGQQLNAMSEAVKSLPAQYQAAMLPFMVSLMDVPFKKDVVEAIRAAAEQESPEAVEKRIEQAVKDALQKSGVDVKMRELAMKERKSESEIAEIQARAVQIGVQAAYSAMQAGAQVAQMPQIAPIADAVMQGAGYRSPTPGGDDPNFPTVDKAAAMNIRSPYIQGDGAQPGSEQLPPAVQQNTSPAYPPVPQQGGSPMQGIETPATTDNLGA</sequence>
<dbReference type="OrthoDB" id="8564969at2"/>
<organism evidence="2 3">
    <name type="scientific">Pseudomonas guineae</name>
    <dbReference type="NCBI Taxonomy" id="425504"/>
    <lineage>
        <taxon>Bacteria</taxon>
        <taxon>Pseudomonadati</taxon>
        <taxon>Pseudomonadota</taxon>
        <taxon>Gammaproteobacteria</taxon>
        <taxon>Pseudomonadales</taxon>
        <taxon>Pseudomonadaceae</taxon>
        <taxon>Pseudomonas</taxon>
    </lineage>
</organism>
<dbReference type="Pfam" id="PF16510">
    <property type="entry name" value="P22_portal"/>
    <property type="match status" value="1"/>
</dbReference>
<protein>
    <recommendedName>
        <fullName evidence="4">Phage P22-like portal protein</fullName>
    </recommendedName>
</protein>
<evidence type="ECO:0000256" key="1">
    <source>
        <dbReference type="SAM" id="MobiDB-lite"/>
    </source>
</evidence>
<reference evidence="3" key="1">
    <citation type="submission" date="2016-10" db="EMBL/GenBank/DDBJ databases">
        <authorList>
            <person name="Varghese N."/>
            <person name="Submissions S."/>
        </authorList>
    </citation>
    <scope>NUCLEOTIDE SEQUENCE [LARGE SCALE GENOMIC DNA]</scope>
    <source>
        <strain evidence="3">LMG 24016</strain>
    </source>
</reference>
<dbReference type="RefSeq" id="WP_090242846.1">
    <property type="nucleotide sequence ID" value="NZ_FOQL01000003.1"/>
</dbReference>
<proteinExistence type="predicted"/>